<comment type="caution">
    <text evidence="4">The sequence shown here is derived from an EMBL/GenBank/DDBJ whole genome shotgun (WGS) entry which is preliminary data.</text>
</comment>
<dbReference type="RefSeq" id="WP_378254895.1">
    <property type="nucleotide sequence ID" value="NZ_JBHSJV010000001.1"/>
</dbReference>
<evidence type="ECO:0000256" key="2">
    <source>
        <dbReference type="SAM" id="MobiDB-lite"/>
    </source>
</evidence>
<name>A0ABW5ND43_9FLAO</name>
<proteinExistence type="predicted"/>
<evidence type="ECO:0000313" key="4">
    <source>
        <dbReference type="EMBL" id="MFD2592784.1"/>
    </source>
</evidence>
<feature type="region of interest" description="Disordered" evidence="2">
    <location>
        <begin position="207"/>
        <end position="242"/>
    </location>
</feature>
<feature type="signal peptide" evidence="3">
    <location>
        <begin position="1"/>
        <end position="20"/>
    </location>
</feature>
<feature type="chain" id="PRO_5046323091" evidence="3">
    <location>
        <begin position="21"/>
        <end position="242"/>
    </location>
</feature>
<feature type="compositionally biased region" description="Basic and acidic residues" evidence="2">
    <location>
        <begin position="105"/>
        <end position="130"/>
    </location>
</feature>
<evidence type="ECO:0000256" key="3">
    <source>
        <dbReference type="SAM" id="SignalP"/>
    </source>
</evidence>
<evidence type="ECO:0000313" key="5">
    <source>
        <dbReference type="Proteomes" id="UP001597459"/>
    </source>
</evidence>
<evidence type="ECO:0000256" key="1">
    <source>
        <dbReference type="SAM" id="Coils"/>
    </source>
</evidence>
<dbReference type="EMBL" id="JBHULX010000039">
    <property type="protein sequence ID" value="MFD2592784.1"/>
    <property type="molecule type" value="Genomic_DNA"/>
</dbReference>
<feature type="coiled-coil region" evidence="1">
    <location>
        <begin position="23"/>
        <end position="53"/>
    </location>
</feature>
<keyword evidence="5" id="KW-1185">Reference proteome</keyword>
<protein>
    <submittedName>
        <fullName evidence="4">Uncharacterized protein</fullName>
    </submittedName>
</protein>
<organism evidence="4 5">
    <name type="scientific">Aquimarina hainanensis</name>
    <dbReference type="NCBI Taxonomy" id="1578017"/>
    <lineage>
        <taxon>Bacteria</taxon>
        <taxon>Pseudomonadati</taxon>
        <taxon>Bacteroidota</taxon>
        <taxon>Flavobacteriia</taxon>
        <taxon>Flavobacteriales</taxon>
        <taxon>Flavobacteriaceae</taxon>
        <taxon>Aquimarina</taxon>
    </lineage>
</organism>
<dbReference type="Proteomes" id="UP001597459">
    <property type="component" value="Unassembled WGS sequence"/>
</dbReference>
<accession>A0ABW5ND43</accession>
<keyword evidence="1" id="KW-0175">Coiled coil</keyword>
<keyword evidence="3" id="KW-0732">Signal</keyword>
<sequence>MRKIITLLTLAFFCISVTNAQNAREAAQNSKQIQEGKKNLERDIQELAAFKEKHEQFKTAYGEKDAASTNKVMGRIISDMKREVKQSTIKAKKAKKEIAQSSAEIRTERREIQRDKKDASRGRFDRRDDKRDLARDRANLKDDQRDRRDDVRDFKEQIARTERQKQILTNLQSYKFTFDDADFESAMVNKNLVLEFIDSMQQDIEATKIELGEDRQERREDKRERRDDRNERNEHDRYKRRG</sequence>
<reference evidence="5" key="1">
    <citation type="journal article" date="2019" name="Int. J. Syst. Evol. Microbiol.">
        <title>The Global Catalogue of Microorganisms (GCM) 10K type strain sequencing project: providing services to taxonomists for standard genome sequencing and annotation.</title>
        <authorList>
            <consortium name="The Broad Institute Genomics Platform"/>
            <consortium name="The Broad Institute Genome Sequencing Center for Infectious Disease"/>
            <person name="Wu L."/>
            <person name="Ma J."/>
        </authorList>
    </citation>
    <scope>NUCLEOTIDE SEQUENCE [LARGE SCALE GENOMIC DNA]</scope>
    <source>
        <strain evidence="5">KCTC 42423</strain>
    </source>
</reference>
<gene>
    <name evidence="4" type="ORF">ACFSTE_18245</name>
</gene>
<feature type="region of interest" description="Disordered" evidence="2">
    <location>
        <begin position="88"/>
        <end position="130"/>
    </location>
</feature>